<keyword evidence="5" id="KW-0964">Secreted</keyword>
<keyword evidence="9" id="KW-0968">Cytoplasmic vesicle</keyword>
<dbReference type="EMBL" id="JAFDVH010000006">
    <property type="protein sequence ID" value="KAG7477098.1"/>
    <property type="molecule type" value="Genomic_DNA"/>
</dbReference>
<feature type="chain" id="PRO_5039248830" description="Gastrin-releasing peptide" evidence="11">
    <location>
        <begin position="30"/>
        <end position="153"/>
    </location>
</feature>
<proteinExistence type="inferred from homology"/>
<dbReference type="AlphaFoldDB" id="A0A9D3T7P5"/>
<evidence type="ECO:0000256" key="11">
    <source>
        <dbReference type="SAM" id="SignalP"/>
    </source>
</evidence>
<dbReference type="GO" id="GO:0005615">
    <property type="term" value="C:extracellular space"/>
    <property type="evidence" value="ECO:0007669"/>
    <property type="project" value="TreeGrafter"/>
</dbReference>
<dbReference type="GO" id="GO:0007218">
    <property type="term" value="P:neuropeptide signaling pathway"/>
    <property type="evidence" value="ECO:0007669"/>
    <property type="project" value="InterPro"/>
</dbReference>
<evidence type="ECO:0000313" key="12">
    <source>
        <dbReference type="EMBL" id="KAG7477098.1"/>
    </source>
</evidence>
<evidence type="ECO:0000256" key="3">
    <source>
        <dbReference type="ARBA" id="ARBA00010012"/>
    </source>
</evidence>
<evidence type="ECO:0000256" key="7">
    <source>
        <dbReference type="ARBA" id="ARBA00022729"/>
    </source>
</evidence>
<keyword evidence="7 11" id="KW-0732">Signal</keyword>
<dbReference type="PROSITE" id="PS00257">
    <property type="entry name" value="BOMBESIN"/>
    <property type="match status" value="1"/>
</dbReference>
<dbReference type="InterPro" id="IPR000874">
    <property type="entry name" value="Bombesin"/>
</dbReference>
<evidence type="ECO:0000313" key="13">
    <source>
        <dbReference type="Proteomes" id="UP001046870"/>
    </source>
</evidence>
<evidence type="ECO:0000256" key="8">
    <source>
        <dbReference type="ARBA" id="ARBA00022815"/>
    </source>
</evidence>
<accession>A0A9D3T7P5</accession>
<dbReference type="Proteomes" id="UP001046870">
    <property type="component" value="Chromosome 6"/>
</dbReference>
<evidence type="ECO:0000256" key="2">
    <source>
        <dbReference type="ARBA" id="ARBA00004613"/>
    </source>
</evidence>
<comment type="caution">
    <text evidence="12">The sequence shown here is derived from an EMBL/GenBank/DDBJ whole genome shotgun (WGS) entry which is preliminary data.</text>
</comment>
<evidence type="ECO:0000256" key="10">
    <source>
        <dbReference type="SAM" id="MobiDB-lite"/>
    </source>
</evidence>
<dbReference type="OrthoDB" id="9879745at2759"/>
<evidence type="ECO:0000256" key="4">
    <source>
        <dbReference type="ARBA" id="ARBA00016270"/>
    </source>
</evidence>
<feature type="region of interest" description="Disordered" evidence="10">
    <location>
        <begin position="60"/>
        <end position="87"/>
    </location>
</feature>
<dbReference type="PANTHER" id="PTHR16866">
    <property type="entry name" value="GASTRIN-RELEASING PEPTIDE"/>
    <property type="match status" value="1"/>
</dbReference>
<name>A0A9D3T7P5_MEGAT</name>
<feature type="signal peptide" evidence="11">
    <location>
        <begin position="1"/>
        <end position="29"/>
    </location>
</feature>
<evidence type="ECO:0000256" key="5">
    <source>
        <dbReference type="ARBA" id="ARBA00022525"/>
    </source>
</evidence>
<comment type="subcellular location">
    <subcellularLocation>
        <location evidence="1">Cytoplasmic vesicle</location>
        <location evidence="1">Secretory vesicle lumen</location>
    </subcellularLocation>
    <subcellularLocation>
        <location evidence="2">Secreted</location>
    </subcellularLocation>
</comment>
<dbReference type="GO" id="GO:0031410">
    <property type="term" value="C:cytoplasmic vesicle"/>
    <property type="evidence" value="ECO:0007669"/>
    <property type="project" value="UniProtKB-SubCell"/>
</dbReference>
<evidence type="ECO:0000256" key="9">
    <source>
        <dbReference type="ARBA" id="ARBA00023329"/>
    </source>
</evidence>
<dbReference type="Pfam" id="PF02044">
    <property type="entry name" value="Bombesin"/>
    <property type="match status" value="1"/>
</dbReference>
<gene>
    <name evidence="12" type="ORF">MATL_G00090560</name>
</gene>
<keyword evidence="8" id="KW-0027">Amidation</keyword>
<evidence type="ECO:0000256" key="1">
    <source>
        <dbReference type="ARBA" id="ARBA00004263"/>
    </source>
</evidence>
<sequence>MGAEFLAWRYRPTLLVLTVLFFVVCKVQLATSDNAAPPGKIYPRGNHWAVGHLMGKKSTDSLFGSGESDRTSHPFLPAPEGGNHLDRHLQPSKLVRNLIRVLVGLESQNQATAGRAAVLNSKKELEEHQTDRSLREVTGFLAEALGMKDSNSS</sequence>
<protein>
    <recommendedName>
        <fullName evidence="4">Gastrin-releasing peptide</fullName>
    </recommendedName>
</protein>
<organism evidence="12 13">
    <name type="scientific">Megalops atlanticus</name>
    <name type="common">Tarpon</name>
    <name type="synonym">Clupea gigantea</name>
    <dbReference type="NCBI Taxonomy" id="7932"/>
    <lineage>
        <taxon>Eukaryota</taxon>
        <taxon>Metazoa</taxon>
        <taxon>Chordata</taxon>
        <taxon>Craniata</taxon>
        <taxon>Vertebrata</taxon>
        <taxon>Euteleostomi</taxon>
        <taxon>Actinopterygii</taxon>
        <taxon>Neopterygii</taxon>
        <taxon>Teleostei</taxon>
        <taxon>Elopiformes</taxon>
        <taxon>Megalopidae</taxon>
        <taxon>Megalops</taxon>
    </lineage>
</organism>
<dbReference type="PANTHER" id="PTHR16866:SF2">
    <property type="entry name" value="GASTRIN-RELEASING PEPTIDE"/>
    <property type="match status" value="1"/>
</dbReference>
<comment type="similarity">
    <text evidence="3">Belongs to the bombesin/neuromedin-B/ranatensin family.</text>
</comment>
<keyword evidence="13" id="KW-1185">Reference proteome</keyword>
<reference evidence="12" key="1">
    <citation type="submission" date="2021-01" db="EMBL/GenBank/DDBJ databases">
        <authorList>
            <person name="Zahm M."/>
            <person name="Roques C."/>
            <person name="Cabau C."/>
            <person name="Klopp C."/>
            <person name="Donnadieu C."/>
            <person name="Jouanno E."/>
            <person name="Lampietro C."/>
            <person name="Louis A."/>
            <person name="Herpin A."/>
            <person name="Echchiki A."/>
            <person name="Berthelot C."/>
            <person name="Parey E."/>
            <person name="Roest-Crollius H."/>
            <person name="Braasch I."/>
            <person name="Postlethwait J."/>
            <person name="Bobe J."/>
            <person name="Montfort J."/>
            <person name="Bouchez O."/>
            <person name="Begum T."/>
            <person name="Mejri S."/>
            <person name="Adams A."/>
            <person name="Chen W.-J."/>
            <person name="Guiguen Y."/>
        </authorList>
    </citation>
    <scope>NUCLEOTIDE SEQUENCE</scope>
    <source>
        <strain evidence="12">YG-15Mar2019-1</strain>
        <tissue evidence="12">Brain</tissue>
    </source>
</reference>
<evidence type="ECO:0000256" key="6">
    <source>
        <dbReference type="ARBA" id="ARBA00022685"/>
    </source>
</evidence>
<dbReference type="GO" id="GO:0005184">
    <property type="term" value="F:neuropeptide hormone activity"/>
    <property type="evidence" value="ECO:0007669"/>
    <property type="project" value="TreeGrafter"/>
</dbReference>
<keyword evidence="6" id="KW-0165">Cleavage on pair of basic residues</keyword>